<evidence type="ECO:0000313" key="7">
    <source>
        <dbReference type="EMBL" id="AKT43999.1"/>
    </source>
</evidence>
<keyword evidence="3" id="KW-0731">Sigma factor</keyword>
<dbReference type="InterPro" id="IPR014284">
    <property type="entry name" value="RNA_pol_sigma-70_dom"/>
</dbReference>
<dbReference type="GO" id="GO:0016987">
    <property type="term" value="F:sigma factor activity"/>
    <property type="evidence" value="ECO:0007669"/>
    <property type="project" value="UniProtKB-KW"/>
</dbReference>
<dbReference type="InterPro" id="IPR007630">
    <property type="entry name" value="RNA_pol_sigma70_r4"/>
</dbReference>
<dbReference type="InterPro" id="IPR000943">
    <property type="entry name" value="RNA_pol_sigma70"/>
</dbReference>
<dbReference type="EMBL" id="CP012159">
    <property type="protein sequence ID" value="AKT43999.1"/>
    <property type="molecule type" value="Genomic_DNA"/>
</dbReference>
<dbReference type="OrthoDB" id="9809557at2"/>
<dbReference type="PANTHER" id="PTHR30376:SF3">
    <property type="entry name" value="RNA POLYMERASE SIGMA FACTOR RPOH"/>
    <property type="match status" value="1"/>
</dbReference>
<dbReference type="GO" id="GO:0003677">
    <property type="term" value="F:DNA binding"/>
    <property type="evidence" value="ECO:0007669"/>
    <property type="project" value="UniProtKB-KW"/>
</dbReference>
<dbReference type="RefSeq" id="WP_050435394.1">
    <property type="nucleotide sequence ID" value="NZ_CP012159.1"/>
</dbReference>
<proteinExistence type="inferred from homology"/>
<dbReference type="Gene3D" id="1.20.140.160">
    <property type="match status" value="1"/>
</dbReference>
<keyword evidence="5" id="KW-0804">Transcription</keyword>
<dbReference type="PROSITE" id="PS00716">
    <property type="entry name" value="SIGMA70_2"/>
    <property type="match status" value="1"/>
</dbReference>
<dbReference type="STRING" id="52.CMC5_082370"/>
<dbReference type="Gene3D" id="1.20.120.1810">
    <property type="match status" value="1"/>
</dbReference>
<dbReference type="Proteomes" id="UP000067626">
    <property type="component" value="Chromosome"/>
</dbReference>
<dbReference type="InterPro" id="IPR013324">
    <property type="entry name" value="RNA_pol_sigma_r3/r4-like"/>
</dbReference>
<dbReference type="PANTHER" id="PTHR30376">
    <property type="entry name" value="SIGMA FACTOR RPOH HEAT SHOCK RELATED"/>
    <property type="match status" value="1"/>
</dbReference>
<evidence type="ECO:0000256" key="2">
    <source>
        <dbReference type="ARBA" id="ARBA00023015"/>
    </source>
</evidence>
<dbReference type="InterPro" id="IPR013325">
    <property type="entry name" value="RNA_pol_sigma_r2"/>
</dbReference>
<protein>
    <recommendedName>
        <fullName evidence="6">RNA polymerase sigma-70 domain-containing protein</fullName>
    </recommendedName>
</protein>
<accession>A0A0K1ET70</accession>
<evidence type="ECO:0000313" key="8">
    <source>
        <dbReference type="Proteomes" id="UP000067626"/>
    </source>
</evidence>
<dbReference type="AlphaFoldDB" id="A0A0K1ET70"/>
<dbReference type="InterPro" id="IPR007627">
    <property type="entry name" value="RNA_pol_sigma70_r2"/>
</dbReference>
<gene>
    <name evidence="7" type="ORF">CMC5_082370</name>
</gene>
<evidence type="ECO:0000256" key="3">
    <source>
        <dbReference type="ARBA" id="ARBA00023082"/>
    </source>
</evidence>
<evidence type="ECO:0000259" key="6">
    <source>
        <dbReference type="PROSITE" id="PS00716"/>
    </source>
</evidence>
<feature type="domain" description="RNA polymerase sigma-70" evidence="6">
    <location>
        <begin position="233"/>
        <end position="259"/>
    </location>
</feature>
<evidence type="ECO:0000256" key="4">
    <source>
        <dbReference type="ARBA" id="ARBA00023125"/>
    </source>
</evidence>
<dbReference type="Pfam" id="PF04545">
    <property type="entry name" value="Sigma70_r4"/>
    <property type="match status" value="1"/>
</dbReference>
<comment type="similarity">
    <text evidence="1">Belongs to the sigma-70 factor family.</text>
</comment>
<dbReference type="Pfam" id="PF04542">
    <property type="entry name" value="Sigma70_r2"/>
    <property type="match status" value="1"/>
</dbReference>
<keyword evidence="2" id="KW-0805">Transcription regulation</keyword>
<sequence length="273" mass="30782">MGAARSYDTLSVYRGELAKRQPLTAEEERALSVRWKAGEREAGRRIIEGCLPHVMLIARQYARWGTPMEDLVQQGNIGLLKACERFEPERGHRLVTFAKFWVRAEIRDYVFRNHRVVGLGSSKEERRAVRYFRQSFVNDPEMLAEKTGVSARRAHALLPLLSGPEMPFDSPLHADGRPLSDVLTDSAASPEEEICQADERAHLESAVKTALSELSPREQQIVERHLMSEEVETLSQLGAAFGVSKERIRQVEERAMKRMRGHLQAFAGSASCG</sequence>
<dbReference type="PRINTS" id="PR00046">
    <property type="entry name" value="SIGMA70FCT"/>
</dbReference>
<organism evidence="7 8">
    <name type="scientific">Chondromyces crocatus</name>
    <dbReference type="NCBI Taxonomy" id="52"/>
    <lineage>
        <taxon>Bacteria</taxon>
        <taxon>Pseudomonadati</taxon>
        <taxon>Myxococcota</taxon>
        <taxon>Polyangia</taxon>
        <taxon>Polyangiales</taxon>
        <taxon>Polyangiaceae</taxon>
        <taxon>Chondromyces</taxon>
    </lineage>
</organism>
<evidence type="ECO:0000256" key="5">
    <source>
        <dbReference type="ARBA" id="ARBA00023163"/>
    </source>
</evidence>
<dbReference type="SUPFAM" id="SSF88946">
    <property type="entry name" value="Sigma2 domain of RNA polymerase sigma factors"/>
    <property type="match status" value="1"/>
</dbReference>
<evidence type="ECO:0000256" key="1">
    <source>
        <dbReference type="ARBA" id="ARBA00007788"/>
    </source>
</evidence>
<keyword evidence="4" id="KW-0238">DNA-binding</keyword>
<name>A0A0K1ET70_CHOCO</name>
<dbReference type="GO" id="GO:0006352">
    <property type="term" value="P:DNA-templated transcription initiation"/>
    <property type="evidence" value="ECO:0007669"/>
    <property type="project" value="InterPro"/>
</dbReference>
<reference evidence="7 8" key="1">
    <citation type="submission" date="2015-07" db="EMBL/GenBank/DDBJ databases">
        <title>Genome analysis of myxobacterium Chondromyces crocatus Cm c5 reveals a high potential for natural compound synthesis and the genetic basis for the loss of fruiting body formation.</title>
        <authorList>
            <person name="Zaburannyi N."/>
            <person name="Bunk B."/>
            <person name="Maier J."/>
            <person name="Overmann J."/>
            <person name="Mueller R."/>
        </authorList>
    </citation>
    <scope>NUCLEOTIDE SEQUENCE [LARGE SCALE GENOMIC DNA]</scope>
    <source>
        <strain evidence="7 8">Cm c5</strain>
    </source>
</reference>
<dbReference type="KEGG" id="ccro:CMC5_082370"/>
<dbReference type="SUPFAM" id="SSF88659">
    <property type="entry name" value="Sigma3 and sigma4 domains of RNA polymerase sigma factors"/>
    <property type="match status" value="1"/>
</dbReference>
<dbReference type="InterPro" id="IPR050813">
    <property type="entry name" value="Sigma-70_Factor"/>
</dbReference>
<keyword evidence="8" id="KW-1185">Reference proteome</keyword>
<dbReference type="NCBIfam" id="TIGR02937">
    <property type="entry name" value="sigma70-ECF"/>
    <property type="match status" value="1"/>
</dbReference>